<reference evidence="7" key="1">
    <citation type="submission" date="2020-05" db="EMBL/GenBank/DDBJ databases">
        <title>Complete genome sequence of Bradyrhizobium diazoefficiens XF9 isolated from soybean nodule.</title>
        <authorList>
            <person name="Noda R."/>
            <person name="Kakizaki K."/>
            <person name="Minamisawa K."/>
        </authorList>
    </citation>
    <scope>NUCLEOTIDE SEQUENCE</scope>
    <source>
        <strain evidence="7">XF9</strain>
    </source>
</reference>
<dbReference type="EMBL" id="AP023098">
    <property type="protein sequence ID" value="BCE79482.1"/>
    <property type="molecule type" value="Genomic_DNA"/>
</dbReference>
<dbReference type="SMART" id="SM00487">
    <property type="entry name" value="DEXDc"/>
    <property type="match status" value="1"/>
</dbReference>
<organism evidence="7">
    <name type="scientific">Bradyrhizobium diazoefficiens</name>
    <dbReference type="NCBI Taxonomy" id="1355477"/>
    <lineage>
        <taxon>Bacteria</taxon>
        <taxon>Pseudomonadati</taxon>
        <taxon>Pseudomonadota</taxon>
        <taxon>Alphaproteobacteria</taxon>
        <taxon>Hyphomicrobiales</taxon>
        <taxon>Nitrobacteraceae</taxon>
        <taxon>Bradyrhizobium</taxon>
    </lineage>
</organism>
<dbReference type="Pfam" id="PF00270">
    <property type="entry name" value="DEAD"/>
    <property type="match status" value="1"/>
</dbReference>
<dbReference type="GO" id="GO:0004386">
    <property type="term" value="F:helicase activity"/>
    <property type="evidence" value="ECO:0007669"/>
    <property type="project" value="UniProtKB-KW"/>
</dbReference>
<dbReference type="Pfam" id="PF00271">
    <property type="entry name" value="Helicase_C"/>
    <property type="match status" value="1"/>
</dbReference>
<dbReference type="SMART" id="SM00490">
    <property type="entry name" value="HELICc"/>
    <property type="match status" value="1"/>
</dbReference>
<keyword evidence="2" id="KW-0378">Hydrolase</keyword>
<evidence type="ECO:0000259" key="6">
    <source>
        <dbReference type="PROSITE" id="PS51194"/>
    </source>
</evidence>
<name>A0A810BRC0_9BRAD</name>
<dbReference type="PROSITE" id="PS51192">
    <property type="entry name" value="HELICASE_ATP_BIND_1"/>
    <property type="match status" value="1"/>
</dbReference>
<protein>
    <recommendedName>
        <fullName evidence="8">DEAD/DEAH box helicase</fullName>
    </recommendedName>
</protein>
<dbReference type="PROSITE" id="PS51194">
    <property type="entry name" value="HELICASE_CTER"/>
    <property type="match status" value="1"/>
</dbReference>
<dbReference type="InterPro" id="IPR014001">
    <property type="entry name" value="Helicase_ATP-bd"/>
</dbReference>
<dbReference type="InterPro" id="IPR050474">
    <property type="entry name" value="Hel308_SKI2-like"/>
</dbReference>
<evidence type="ECO:0000256" key="1">
    <source>
        <dbReference type="ARBA" id="ARBA00022741"/>
    </source>
</evidence>
<sequence length="692" mass="77904">MTMAQADWEKLSSLQGQELKSGIFSVLQAASVELQEGSSDNPQILAAVPRLADFLMDRPELSSFAEAFGSLARSVGLWNYIDKESADRRDRLVAESATIEALGNITLHKEQVAALNILLRGQNLILSAPTSFGKSILIDVLLLSGKYRRVAIVLPTIALLDEFRRRLVERFGDSFDVLMHHSEKIKRANVIFLGTQERLINREDLGKLDLVVVDEFYKLDPSRKDERSVTLNAAVYQLLGRAKQFFFLGPNIEAVQISNDSRWRFEFLKTRFSTVAVNTYDLKNVADKEQCLREEAYNEANWPALIFVSSPDKANKLAESLVGQKRSIGDGRLLAEWIEENYGGRWELSETVAVGIGIHHGRIPRALASRFVKMFNDGSLPILICTSTLIEGVNTAAKSVLIFDKTIAKQSYDYFTFSNIKGRAGRLGQHHVGQVFLFHAPPEQEDVEVTAPLFGDLDDVPDEFVVHIRDEDATPSISGRIDDLGERLGLSSLELRRVASLGIETLLDLRTQVGRASDSELAWAGFPDYSQILSVCEVICEVRPASSFGVYSAKQLSMYLNQLRRSDTMRAFFNWHSKSYRGDIQKLDNVFKFLRACEYSLPELLSAVQLFCNKAKIAADYSLFIAELPRWFRAEALKNLEEEGVPIQISERVLRKDDSAFALGQRLRQLAQLESSLFSSFERDWILEALPR</sequence>
<feature type="domain" description="Helicase ATP-binding" evidence="5">
    <location>
        <begin position="115"/>
        <end position="253"/>
    </location>
</feature>
<dbReference type="AlphaFoldDB" id="A0A810BRC0"/>
<dbReference type="InterPro" id="IPR001650">
    <property type="entry name" value="Helicase_C-like"/>
</dbReference>
<evidence type="ECO:0000256" key="3">
    <source>
        <dbReference type="ARBA" id="ARBA00022806"/>
    </source>
</evidence>
<keyword evidence="4" id="KW-0067">ATP-binding</keyword>
<evidence type="ECO:0000259" key="5">
    <source>
        <dbReference type="PROSITE" id="PS51192"/>
    </source>
</evidence>
<keyword evidence="3" id="KW-0347">Helicase</keyword>
<dbReference type="InterPro" id="IPR027417">
    <property type="entry name" value="P-loop_NTPase"/>
</dbReference>
<dbReference type="GO" id="GO:0016787">
    <property type="term" value="F:hydrolase activity"/>
    <property type="evidence" value="ECO:0007669"/>
    <property type="project" value="UniProtKB-KW"/>
</dbReference>
<accession>A0A810BRC0</accession>
<evidence type="ECO:0000256" key="4">
    <source>
        <dbReference type="ARBA" id="ARBA00022840"/>
    </source>
</evidence>
<proteinExistence type="predicted"/>
<dbReference type="SUPFAM" id="SSF52540">
    <property type="entry name" value="P-loop containing nucleoside triphosphate hydrolases"/>
    <property type="match status" value="1"/>
</dbReference>
<dbReference type="PANTHER" id="PTHR47961:SF6">
    <property type="entry name" value="DNA-DIRECTED DNA POLYMERASE"/>
    <property type="match status" value="1"/>
</dbReference>
<dbReference type="Gene3D" id="3.40.50.300">
    <property type="entry name" value="P-loop containing nucleotide triphosphate hydrolases"/>
    <property type="match status" value="2"/>
</dbReference>
<evidence type="ECO:0008006" key="8">
    <source>
        <dbReference type="Google" id="ProtNLM"/>
    </source>
</evidence>
<keyword evidence="1" id="KW-0547">Nucleotide-binding</keyword>
<feature type="domain" description="Helicase C-terminal" evidence="6">
    <location>
        <begin position="292"/>
        <end position="472"/>
    </location>
</feature>
<evidence type="ECO:0000256" key="2">
    <source>
        <dbReference type="ARBA" id="ARBA00022801"/>
    </source>
</evidence>
<evidence type="ECO:0000313" key="7">
    <source>
        <dbReference type="EMBL" id="BCE79482.1"/>
    </source>
</evidence>
<gene>
    <name evidence="7" type="primary">yfjK</name>
    <name evidence="7" type="ORF">XF9B_09030</name>
</gene>
<dbReference type="PANTHER" id="PTHR47961">
    <property type="entry name" value="DNA POLYMERASE THETA, PUTATIVE (AFU_ORTHOLOGUE AFUA_1G05260)-RELATED"/>
    <property type="match status" value="1"/>
</dbReference>
<dbReference type="GO" id="GO:0005524">
    <property type="term" value="F:ATP binding"/>
    <property type="evidence" value="ECO:0007669"/>
    <property type="project" value="UniProtKB-KW"/>
</dbReference>
<dbReference type="GO" id="GO:0003676">
    <property type="term" value="F:nucleic acid binding"/>
    <property type="evidence" value="ECO:0007669"/>
    <property type="project" value="InterPro"/>
</dbReference>
<dbReference type="InterPro" id="IPR011545">
    <property type="entry name" value="DEAD/DEAH_box_helicase_dom"/>
</dbReference>